<name>A0A0N5BVV5_STREA</name>
<evidence type="ECO:0000313" key="3">
    <source>
        <dbReference type="Proteomes" id="UP000046392"/>
    </source>
</evidence>
<dbReference type="PANTHER" id="PTHR10334">
    <property type="entry name" value="CYSTEINE-RICH SECRETORY PROTEIN-RELATED"/>
    <property type="match status" value="1"/>
</dbReference>
<dbReference type="SUPFAM" id="SSF55797">
    <property type="entry name" value="PR-1-like"/>
    <property type="match status" value="1"/>
</dbReference>
<accession>A0A0N5BVV5</accession>
<feature type="domain" description="SCP" evidence="2">
    <location>
        <begin position="111"/>
        <end position="239"/>
    </location>
</feature>
<dbReference type="InterPro" id="IPR001283">
    <property type="entry name" value="CRISP-related"/>
</dbReference>
<dbReference type="Pfam" id="PF00188">
    <property type="entry name" value="CAP"/>
    <property type="match status" value="1"/>
</dbReference>
<proteinExistence type="predicted"/>
<sequence length="257" mass="29508">LCAIVITHIAFGQVRKNSHNSGDDRNQLLDGEDSDRKYSGRKYSGRNNSFVRRASSQRRSSSSSRRSSTCSLYSGFDITPYLSRNKYSNYIYRGIWGGCDYKCFCQNNFKLFLTKVVFEINIMRQSHQVRCLKRAQDLDILAQHLANMMASKSKLISDPTTGYGVSVSVAYNPLSSLMVTEWYDQRRHYYYTFGHGSLSTSKFTQLVWKDTSFVGVGAATNGTHTFLAVYYYPRGNIRGKFRKNVFRQDTKLLKKII</sequence>
<evidence type="ECO:0000256" key="1">
    <source>
        <dbReference type="SAM" id="MobiDB-lite"/>
    </source>
</evidence>
<dbReference type="AlphaFoldDB" id="A0A0N5BVV5"/>
<feature type="region of interest" description="Disordered" evidence="1">
    <location>
        <begin position="51"/>
        <end position="70"/>
    </location>
</feature>
<dbReference type="InterPro" id="IPR035940">
    <property type="entry name" value="CAP_sf"/>
</dbReference>
<evidence type="ECO:0000313" key="4">
    <source>
        <dbReference type="WBParaSite" id="SPAL_0000996100.1"/>
    </source>
</evidence>
<dbReference type="InterPro" id="IPR014044">
    <property type="entry name" value="CAP_dom"/>
</dbReference>
<organism evidence="3 4">
    <name type="scientific">Strongyloides papillosus</name>
    <name type="common">Intestinal threadworm</name>
    <dbReference type="NCBI Taxonomy" id="174720"/>
    <lineage>
        <taxon>Eukaryota</taxon>
        <taxon>Metazoa</taxon>
        <taxon>Ecdysozoa</taxon>
        <taxon>Nematoda</taxon>
        <taxon>Chromadorea</taxon>
        <taxon>Rhabditida</taxon>
        <taxon>Tylenchina</taxon>
        <taxon>Panagrolaimomorpha</taxon>
        <taxon>Strongyloidoidea</taxon>
        <taxon>Strongyloididae</taxon>
        <taxon>Strongyloides</taxon>
    </lineage>
</organism>
<dbReference type="Proteomes" id="UP000046392">
    <property type="component" value="Unplaced"/>
</dbReference>
<protein>
    <submittedName>
        <fullName evidence="4">SCP domain-containing protein</fullName>
    </submittedName>
</protein>
<dbReference type="SMART" id="SM00198">
    <property type="entry name" value="SCP"/>
    <property type="match status" value="1"/>
</dbReference>
<dbReference type="WBParaSite" id="SPAL_0000996100.1">
    <property type="protein sequence ID" value="SPAL_0000996100.1"/>
    <property type="gene ID" value="SPAL_0000996100"/>
</dbReference>
<reference evidence="4" key="1">
    <citation type="submission" date="2017-02" db="UniProtKB">
        <authorList>
            <consortium name="WormBaseParasite"/>
        </authorList>
    </citation>
    <scope>IDENTIFICATION</scope>
</reference>
<dbReference type="Gene3D" id="3.40.33.10">
    <property type="entry name" value="CAP"/>
    <property type="match status" value="1"/>
</dbReference>
<feature type="region of interest" description="Disordered" evidence="1">
    <location>
        <begin position="18"/>
        <end position="46"/>
    </location>
</feature>
<keyword evidence="3" id="KW-1185">Reference proteome</keyword>
<evidence type="ECO:0000259" key="2">
    <source>
        <dbReference type="SMART" id="SM00198"/>
    </source>
</evidence>